<proteinExistence type="predicted"/>
<name>A0A183ER59_9BILA</name>
<accession>A0A183ER59</accession>
<evidence type="ECO:0000313" key="1">
    <source>
        <dbReference type="WBParaSite" id="GPUH_0002348001-mRNA-1"/>
    </source>
</evidence>
<dbReference type="WBParaSite" id="GPUH_0002348001-mRNA-1">
    <property type="protein sequence ID" value="GPUH_0002348001-mRNA-1"/>
    <property type="gene ID" value="GPUH_0002348001"/>
</dbReference>
<reference evidence="1 2" key="1">
    <citation type="submission" date="2016-06" db="UniProtKB">
        <authorList>
            <consortium name="WormBaseParasite"/>
        </authorList>
    </citation>
    <scope>IDENTIFICATION</scope>
</reference>
<dbReference type="AlphaFoldDB" id="A0A183ER59"/>
<protein>
    <submittedName>
        <fullName evidence="1 2">Microphthalmia-associated transcription factor</fullName>
    </submittedName>
</protein>
<evidence type="ECO:0000313" key="2">
    <source>
        <dbReference type="WBParaSite" id="GPUH_0002474901-mRNA-1"/>
    </source>
</evidence>
<sequence length="80" mass="8734">LLAEKIYKIQKELQEKKIKRLHEQGRAGVVAGMQPAQLVDFDMPGPPNRTTPSFQPASACMAVSQQLNGPSTSTSTVLRL</sequence>
<organism evidence="1">
    <name type="scientific">Gongylonema pulchrum</name>
    <dbReference type="NCBI Taxonomy" id="637853"/>
    <lineage>
        <taxon>Eukaryota</taxon>
        <taxon>Metazoa</taxon>
        <taxon>Ecdysozoa</taxon>
        <taxon>Nematoda</taxon>
        <taxon>Chromadorea</taxon>
        <taxon>Rhabditida</taxon>
        <taxon>Spirurina</taxon>
        <taxon>Spiruromorpha</taxon>
        <taxon>Spiruroidea</taxon>
        <taxon>Gongylonematidae</taxon>
        <taxon>Gongylonema</taxon>
    </lineage>
</organism>
<dbReference type="WBParaSite" id="GPUH_0002474901-mRNA-1">
    <property type="protein sequence ID" value="GPUH_0002474901-mRNA-1"/>
    <property type="gene ID" value="GPUH_0002474901"/>
</dbReference>